<comment type="caution">
    <text evidence="3">The sequence shown here is derived from an EMBL/GenBank/DDBJ whole genome shotgun (WGS) entry which is preliminary data.</text>
</comment>
<organism evidence="3 4">
    <name type="scientific">Candida viswanathii</name>
    <dbReference type="NCBI Taxonomy" id="5486"/>
    <lineage>
        <taxon>Eukaryota</taxon>
        <taxon>Fungi</taxon>
        <taxon>Dikarya</taxon>
        <taxon>Ascomycota</taxon>
        <taxon>Saccharomycotina</taxon>
        <taxon>Pichiomycetes</taxon>
        <taxon>Debaryomycetaceae</taxon>
        <taxon>Candida/Lodderomyces clade</taxon>
        <taxon>Candida</taxon>
    </lineage>
</organism>
<sequence length="206" mass="22477">MPSSSSTKSSAEAPPPRPPSIFCNACTMISKTAMTYGHIFVLVSTLIDSISNSPTTTQSDSTAGSRRSRSTSRDSARSSRSSRSRSKGSSGSARRSRSRSPGSSGAAKFDKLLIFLELKKAPTVTEKRDVTEVNTRRMKAAIQVIIIGLPNFTMTYFIIISGCVIGWELAPFFKALTTTPEYLESFVALFLLFALIQLYGWSSYFP</sequence>
<keyword evidence="2" id="KW-0812">Transmembrane</keyword>
<evidence type="ECO:0000256" key="2">
    <source>
        <dbReference type="SAM" id="Phobius"/>
    </source>
</evidence>
<evidence type="ECO:0000313" key="4">
    <source>
        <dbReference type="Proteomes" id="UP000253472"/>
    </source>
</evidence>
<gene>
    <name evidence="3" type="ORF">Cantr_01763</name>
</gene>
<keyword evidence="2" id="KW-0472">Membrane</keyword>
<proteinExistence type="predicted"/>
<keyword evidence="2" id="KW-1133">Transmembrane helix</keyword>
<accession>A0A367YJF2</accession>
<evidence type="ECO:0000313" key="3">
    <source>
        <dbReference type="EMBL" id="RCK65984.1"/>
    </source>
</evidence>
<feature type="transmembrane region" description="Helical" evidence="2">
    <location>
        <begin position="182"/>
        <end position="201"/>
    </location>
</feature>
<feature type="transmembrane region" description="Helical" evidence="2">
    <location>
        <begin position="144"/>
        <end position="170"/>
    </location>
</feature>
<keyword evidence="4" id="KW-1185">Reference proteome</keyword>
<name>A0A367YJF2_9ASCO</name>
<evidence type="ECO:0000256" key="1">
    <source>
        <dbReference type="SAM" id="MobiDB-lite"/>
    </source>
</evidence>
<dbReference type="EMBL" id="QLNQ01000018">
    <property type="protein sequence ID" value="RCK65984.1"/>
    <property type="molecule type" value="Genomic_DNA"/>
</dbReference>
<feature type="region of interest" description="Disordered" evidence="1">
    <location>
        <begin position="51"/>
        <end position="105"/>
    </location>
</feature>
<reference evidence="3 4" key="1">
    <citation type="submission" date="2018-06" db="EMBL/GenBank/DDBJ databases">
        <title>Whole genome sequencing of Candida tropicalis (genome annotated by CSBL at Korea University).</title>
        <authorList>
            <person name="Ahn J."/>
        </authorList>
    </citation>
    <scope>NUCLEOTIDE SEQUENCE [LARGE SCALE GENOMIC DNA]</scope>
    <source>
        <strain evidence="3 4">ATCC 20962</strain>
    </source>
</reference>
<dbReference type="AlphaFoldDB" id="A0A367YJF2"/>
<protein>
    <submittedName>
        <fullName evidence="3">Uncharacterized protein</fullName>
    </submittedName>
</protein>
<dbReference type="Proteomes" id="UP000253472">
    <property type="component" value="Unassembled WGS sequence"/>
</dbReference>
<feature type="compositionally biased region" description="Low complexity" evidence="1">
    <location>
        <begin position="87"/>
        <end position="105"/>
    </location>
</feature>